<keyword evidence="3 7" id="KW-0238">DNA-binding</keyword>
<keyword evidence="12" id="KW-1185">Reference proteome</keyword>
<evidence type="ECO:0000313" key="12">
    <source>
        <dbReference type="Proteomes" id="UP000001554"/>
    </source>
</evidence>
<dbReference type="Proteomes" id="UP000001554">
    <property type="component" value="Chromosome 16"/>
</dbReference>
<dbReference type="EMBL" id="GG666462">
    <property type="protein sequence ID" value="EEN68711.1"/>
    <property type="molecule type" value="Genomic_DNA"/>
</dbReference>
<feature type="region of interest" description="Disordered" evidence="9">
    <location>
        <begin position="1"/>
        <end position="52"/>
    </location>
</feature>
<feature type="DNA-binding region" description="Homeobox" evidence="7">
    <location>
        <begin position="50"/>
        <end position="109"/>
    </location>
</feature>
<evidence type="ECO:0000256" key="9">
    <source>
        <dbReference type="SAM" id="MobiDB-lite"/>
    </source>
</evidence>
<dbReference type="eggNOG" id="KOG0844">
    <property type="taxonomic scope" value="Eukaryota"/>
</dbReference>
<dbReference type="AlphaFoldDB" id="C3XTC2"/>
<dbReference type="SUPFAM" id="SSF46689">
    <property type="entry name" value="Homeodomain-like"/>
    <property type="match status" value="1"/>
</dbReference>
<keyword evidence="4 7" id="KW-0371">Homeobox</keyword>
<dbReference type="SMART" id="SM00389">
    <property type="entry name" value="HOX"/>
    <property type="match status" value="1"/>
</dbReference>
<keyword evidence="2" id="KW-0217">Developmental protein</keyword>
<reference evidence="12" key="2">
    <citation type="journal article" date="2020" name="Nat. Ecol. Evol.">
        <title>Deeply conserved synteny resolves early events in vertebrate evolution.</title>
        <authorList>
            <person name="Simakov O."/>
            <person name="Marletaz F."/>
            <person name="Yue J.X."/>
            <person name="O'Connell B."/>
            <person name="Jenkins J."/>
            <person name="Brandt A."/>
            <person name="Calef R."/>
            <person name="Tung C.H."/>
            <person name="Huang T.K."/>
            <person name="Schmutz J."/>
            <person name="Satoh N."/>
            <person name="Yu J.K."/>
            <person name="Putnam N.H."/>
            <person name="Green R.E."/>
            <person name="Rokhsar D.S."/>
        </authorList>
    </citation>
    <scope>NUCLEOTIDE SEQUENCE [LARGE SCALE GENOMIC DNA]</scope>
    <source>
        <strain evidence="12">S238N-H82</strain>
    </source>
</reference>
<dbReference type="GO" id="GO:0000981">
    <property type="term" value="F:DNA-binding transcription factor activity, RNA polymerase II-specific"/>
    <property type="evidence" value="ECO:0000318"/>
    <property type="project" value="GO_Central"/>
</dbReference>
<dbReference type="PANTHER" id="PTHR46294">
    <property type="entry name" value="SEGMENTATION PROTEIN EVEN-SKIPPED"/>
    <property type="match status" value="1"/>
</dbReference>
<evidence type="ECO:0000313" key="11">
    <source>
        <dbReference type="EMBL" id="EEN68711.1"/>
    </source>
</evidence>
<dbReference type="GO" id="GO:0005634">
    <property type="term" value="C:nucleus"/>
    <property type="evidence" value="ECO:0000318"/>
    <property type="project" value="GO_Central"/>
</dbReference>
<feature type="compositionally biased region" description="Basic and acidic residues" evidence="9">
    <location>
        <begin position="1"/>
        <end position="19"/>
    </location>
</feature>
<keyword evidence="5 7" id="KW-0539">Nucleus</keyword>
<evidence type="ECO:0000259" key="10">
    <source>
        <dbReference type="PROSITE" id="PS50071"/>
    </source>
</evidence>
<evidence type="ECO:0000256" key="6">
    <source>
        <dbReference type="ARBA" id="ARBA00038449"/>
    </source>
</evidence>
<dbReference type="PANTHER" id="PTHR46294:SF4">
    <property type="entry name" value="SEGMENTATION PROTEIN EVEN-SKIPPED"/>
    <property type="match status" value="1"/>
</dbReference>
<reference evidence="11" key="1">
    <citation type="journal article" date="2008" name="Nature">
        <title>The amphioxus genome and the evolution of the chordate karyotype.</title>
        <authorList>
            <consortium name="US DOE Joint Genome Institute (JGI-PGF)"/>
            <person name="Putnam N.H."/>
            <person name="Butts T."/>
            <person name="Ferrier D.E.K."/>
            <person name="Furlong R.F."/>
            <person name="Hellsten U."/>
            <person name="Kawashima T."/>
            <person name="Robinson-Rechavi M."/>
            <person name="Shoguchi E."/>
            <person name="Terry A."/>
            <person name="Yu J.-K."/>
            <person name="Benito-Gutierrez E.L."/>
            <person name="Dubchak I."/>
            <person name="Garcia-Fernandez J."/>
            <person name="Gibson-Brown J.J."/>
            <person name="Grigoriev I.V."/>
            <person name="Horton A.C."/>
            <person name="de Jong P.J."/>
            <person name="Jurka J."/>
            <person name="Kapitonov V.V."/>
            <person name="Kohara Y."/>
            <person name="Kuroki Y."/>
            <person name="Lindquist E."/>
            <person name="Lucas S."/>
            <person name="Osoegawa K."/>
            <person name="Pennacchio L.A."/>
            <person name="Salamov A.A."/>
            <person name="Satou Y."/>
            <person name="Sauka-Spengler T."/>
            <person name="Schmutz J."/>
            <person name="Shin-I T."/>
            <person name="Toyoda A."/>
            <person name="Bronner-Fraser M."/>
            <person name="Fujiyama A."/>
            <person name="Holland L.Z."/>
            <person name="Holland P.W.H."/>
            <person name="Satoh N."/>
            <person name="Rokhsar D.S."/>
        </authorList>
    </citation>
    <scope>NUCLEOTIDE SEQUENCE [LARGE SCALE GENOMIC DNA]</scope>
    <source>
        <strain evidence="11">S238N-H82</strain>
        <tissue evidence="11">Testes</tissue>
    </source>
</reference>
<gene>
    <name evidence="13" type="primary">LOC118432685</name>
    <name evidence="11" type="ORF">BRAFLDRAFT_127503</name>
</gene>
<dbReference type="FunFam" id="1.10.10.60:FF:000417">
    <property type="entry name" value="Even-skipped homeobox 1"/>
    <property type="match status" value="1"/>
</dbReference>
<dbReference type="InParanoid" id="C3XTC2"/>
<dbReference type="InterPro" id="IPR001356">
    <property type="entry name" value="HD"/>
</dbReference>
<organism>
    <name type="scientific">Branchiostoma floridae</name>
    <name type="common">Florida lancelet</name>
    <name type="synonym">Amphioxus</name>
    <dbReference type="NCBI Taxonomy" id="7739"/>
    <lineage>
        <taxon>Eukaryota</taxon>
        <taxon>Metazoa</taxon>
        <taxon>Chordata</taxon>
        <taxon>Cephalochordata</taxon>
        <taxon>Leptocardii</taxon>
        <taxon>Amphioxiformes</taxon>
        <taxon>Branchiostomatidae</taxon>
        <taxon>Branchiostoma</taxon>
    </lineage>
</organism>
<dbReference type="PROSITE" id="PS50071">
    <property type="entry name" value="HOMEOBOX_2"/>
    <property type="match status" value="1"/>
</dbReference>
<name>C3XTC2_BRAFL</name>
<evidence type="ECO:0000313" key="13">
    <source>
        <dbReference type="RefSeq" id="XP_035700188.1"/>
    </source>
</evidence>
<dbReference type="RefSeq" id="XP_035700188.1">
    <property type="nucleotide sequence ID" value="XM_035844295.1"/>
</dbReference>
<feature type="domain" description="Homeobox" evidence="10">
    <location>
        <begin position="48"/>
        <end position="108"/>
    </location>
</feature>
<evidence type="ECO:0000256" key="5">
    <source>
        <dbReference type="ARBA" id="ARBA00023242"/>
    </source>
</evidence>
<dbReference type="PROSITE" id="PS00027">
    <property type="entry name" value="HOMEOBOX_1"/>
    <property type="match status" value="1"/>
</dbReference>
<reference evidence="13" key="3">
    <citation type="submission" date="2025-04" db="UniProtKB">
        <authorList>
            <consortium name="RefSeq"/>
        </authorList>
    </citation>
    <scope>IDENTIFICATION</scope>
    <source>
        <strain evidence="13">S238N-H82</strain>
        <tissue evidence="13">Testes</tissue>
    </source>
</reference>
<dbReference type="InterPro" id="IPR052002">
    <property type="entry name" value="Even-skipped_HD"/>
</dbReference>
<dbReference type="Gene3D" id="1.10.10.60">
    <property type="entry name" value="Homeodomain-like"/>
    <property type="match status" value="1"/>
</dbReference>
<evidence type="ECO:0000256" key="8">
    <source>
        <dbReference type="RuleBase" id="RU000682"/>
    </source>
</evidence>
<comment type="subcellular location">
    <subcellularLocation>
        <location evidence="1 7 8">Nucleus</location>
    </subcellularLocation>
</comment>
<protein>
    <submittedName>
        <fullName evidence="11">Even-skipped homeobox b protein</fullName>
    </submittedName>
    <submittedName>
        <fullName evidence="13">Homeobox even-skipped homolog protein 1-like</fullName>
    </submittedName>
</protein>
<dbReference type="InterPro" id="IPR017970">
    <property type="entry name" value="Homeobox_CS"/>
</dbReference>
<evidence type="ECO:0000256" key="2">
    <source>
        <dbReference type="ARBA" id="ARBA00022473"/>
    </source>
</evidence>
<evidence type="ECO:0000256" key="4">
    <source>
        <dbReference type="ARBA" id="ARBA00023155"/>
    </source>
</evidence>
<dbReference type="GeneID" id="118432685"/>
<accession>C3XTC2</accession>
<evidence type="ECO:0000256" key="7">
    <source>
        <dbReference type="PROSITE-ProRule" id="PRU00108"/>
    </source>
</evidence>
<dbReference type="GO" id="GO:0000978">
    <property type="term" value="F:RNA polymerase II cis-regulatory region sequence-specific DNA binding"/>
    <property type="evidence" value="ECO:0000318"/>
    <property type="project" value="GO_Central"/>
</dbReference>
<dbReference type="GO" id="GO:0006357">
    <property type="term" value="P:regulation of transcription by RNA polymerase II"/>
    <property type="evidence" value="ECO:0000318"/>
    <property type="project" value="GO_Central"/>
</dbReference>
<evidence type="ECO:0000256" key="1">
    <source>
        <dbReference type="ARBA" id="ARBA00004123"/>
    </source>
</evidence>
<dbReference type="InterPro" id="IPR020479">
    <property type="entry name" value="HD_metazoa"/>
</dbReference>
<dbReference type="InterPro" id="IPR009057">
    <property type="entry name" value="Homeodomain-like_sf"/>
</dbReference>
<dbReference type="KEGG" id="bfo:118432685"/>
<sequence>MERMGEDATEAEHRSKTEQDLGETPEETSPPANFENREEDSGARPLPPPVRRYRTAFSREQTARLEKEFHRDNYLSRPRRCELAAALNLPETTIKVWFQNRRMKEKRQRMASWPHLADPAMSHLWFGGKQPGLAPHPGFRLPPKPTPYPSPFRSPLETMLGSPYFRFPTPAEMLFHASRHAPLYPDPALPFTDTYGLFRDHPLLSSSLPTMRADFPKLDGFTAAEGFSLFQKAKQAEQKDMPR</sequence>
<dbReference type="OrthoDB" id="6159439at2759"/>
<proteinExistence type="inferred from homology"/>
<comment type="similarity">
    <text evidence="6">Belongs to the even-skipped homeobox family.</text>
</comment>
<dbReference type="GO" id="GO:0048663">
    <property type="term" value="P:neuron fate commitment"/>
    <property type="evidence" value="ECO:0007669"/>
    <property type="project" value="UniProtKB-ARBA"/>
</dbReference>
<dbReference type="Pfam" id="PF00046">
    <property type="entry name" value="Homeodomain"/>
    <property type="match status" value="1"/>
</dbReference>
<dbReference type="CDD" id="cd00086">
    <property type="entry name" value="homeodomain"/>
    <property type="match status" value="1"/>
</dbReference>
<evidence type="ECO:0000256" key="3">
    <source>
        <dbReference type="ARBA" id="ARBA00023125"/>
    </source>
</evidence>
<dbReference type="PRINTS" id="PR00024">
    <property type="entry name" value="HOMEOBOX"/>
</dbReference>